<evidence type="ECO:0000256" key="1">
    <source>
        <dbReference type="PROSITE-ProRule" id="PRU00339"/>
    </source>
</evidence>
<dbReference type="RefSeq" id="WP_283345943.1">
    <property type="nucleotide sequence ID" value="NZ_JASHIF010000020.1"/>
</dbReference>
<evidence type="ECO:0000256" key="2">
    <source>
        <dbReference type="SAM" id="Coils"/>
    </source>
</evidence>
<proteinExistence type="predicted"/>
<dbReference type="InterPro" id="IPR011990">
    <property type="entry name" value="TPR-like_helical_dom_sf"/>
</dbReference>
<feature type="coiled-coil region" evidence="2">
    <location>
        <begin position="367"/>
        <end position="449"/>
    </location>
</feature>
<reference evidence="4 5" key="1">
    <citation type="submission" date="2023-05" db="EMBL/GenBank/DDBJ databases">
        <title>Novel species of genus Flectobacillus isolated from stream in China.</title>
        <authorList>
            <person name="Lu H."/>
        </authorList>
    </citation>
    <scope>NUCLEOTIDE SEQUENCE [LARGE SCALE GENOMIC DNA]</scope>
    <source>
        <strain evidence="4 5">KCTC 42575</strain>
    </source>
</reference>
<accession>A0ABT6YDA4</accession>
<dbReference type="PANTHER" id="PTHR10098">
    <property type="entry name" value="RAPSYN-RELATED"/>
    <property type="match status" value="1"/>
</dbReference>
<dbReference type="Pfam" id="PF13424">
    <property type="entry name" value="TPR_12"/>
    <property type="match status" value="2"/>
</dbReference>
<dbReference type="InterPro" id="IPR016032">
    <property type="entry name" value="Sig_transdc_resp-reg_C-effctor"/>
</dbReference>
<feature type="repeat" description="TPR" evidence="1">
    <location>
        <begin position="144"/>
        <end position="177"/>
    </location>
</feature>
<keyword evidence="5" id="KW-1185">Reference proteome</keyword>
<dbReference type="Gene3D" id="1.25.40.10">
    <property type="entry name" value="Tetratricopeptide repeat domain"/>
    <property type="match status" value="2"/>
</dbReference>
<protein>
    <submittedName>
        <fullName evidence="4">Tetratricopeptide repeat protein</fullName>
    </submittedName>
</protein>
<feature type="transmembrane region" description="Helical" evidence="3">
    <location>
        <begin position="334"/>
        <end position="354"/>
    </location>
</feature>
<comment type="caution">
    <text evidence="4">The sequence shown here is derived from an EMBL/GenBank/DDBJ whole genome shotgun (WGS) entry which is preliminary data.</text>
</comment>
<dbReference type="Pfam" id="PF13181">
    <property type="entry name" value="TPR_8"/>
    <property type="match status" value="1"/>
</dbReference>
<dbReference type="SUPFAM" id="SSF46894">
    <property type="entry name" value="C-terminal effector domain of the bipartite response regulators"/>
    <property type="match status" value="1"/>
</dbReference>
<sequence length="542" mass="62650">MLSIKSHTKFLLVLWALGIVLHGSAQTLDKDTFYSEIPHPDTKLLKLKAQYNSAVEKQQMLEAGLYLQQMGQLCFHFGHYPQALELHLQANKVLKSQQKPLLLADNLCDLGLLYYYLRNPNAAQQQYQEALQIFQKQKEPSGIAKTYGRLGHLYEKQGKYPLALDFQRKAINEYQKAGNQSGIAKIYENLGSIFEDLSRYDSAYFYFNKALSVNQVAKDELSQIEVINNLGDVLRKTGKTQEGLNYSRKALLLSQSLKEKYQEASAYRDISRALHDLGRNDSAYYYLELSRKMTMDIYSEKSMQQMAVLQVMYDIAKKNAEIERLDHATKTNQIVGIAVAVVLVLLGSLGFVIMSRQRMKIANELHLNQQNQKVSETEQALMQAALRNQQLEEEYLKNQLEIKTQELSAHTLHVIQKNQLLQKLYLRLEETLKDDRKNVSKNLKQIMQEIHQSFTHDHDWEHFRHVFEQVHQRFLEKLKSHTEQLTSNDIRLIALLKMNLNSAEIASLLGVSQDSLRVLRYRLRKKLNLAQGENLSSFIQSL</sequence>
<organism evidence="4 5">
    <name type="scientific">Flectobacillus roseus</name>
    <dbReference type="NCBI Taxonomy" id="502259"/>
    <lineage>
        <taxon>Bacteria</taxon>
        <taxon>Pseudomonadati</taxon>
        <taxon>Bacteroidota</taxon>
        <taxon>Cytophagia</taxon>
        <taxon>Cytophagales</taxon>
        <taxon>Flectobacillaceae</taxon>
        <taxon>Flectobacillus</taxon>
    </lineage>
</organism>
<dbReference type="Proteomes" id="UP001236507">
    <property type="component" value="Unassembled WGS sequence"/>
</dbReference>
<dbReference type="EMBL" id="JASHIF010000020">
    <property type="protein sequence ID" value="MDI9861554.1"/>
    <property type="molecule type" value="Genomic_DNA"/>
</dbReference>
<keyword evidence="3" id="KW-0472">Membrane</keyword>
<evidence type="ECO:0000313" key="4">
    <source>
        <dbReference type="EMBL" id="MDI9861554.1"/>
    </source>
</evidence>
<evidence type="ECO:0000313" key="5">
    <source>
        <dbReference type="Proteomes" id="UP001236507"/>
    </source>
</evidence>
<feature type="repeat" description="TPR" evidence="1">
    <location>
        <begin position="104"/>
        <end position="137"/>
    </location>
</feature>
<dbReference type="InterPro" id="IPR019734">
    <property type="entry name" value="TPR_rpt"/>
</dbReference>
<keyword evidence="3" id="KW-0812">Transmembrane</keyword>
<keyword evidence="2" id="KW-0175">Coiled coil</keyword>
<keyword evidence="1" id="KW-0802">TPR repeat</keyword>
<dbReference type="SMART" id="SM00028">
    <property type="entry name" value="TPR"/>
    <property type="match status" value="5"/>
</dbReference>
<evidence type="ECO:0000256" key="3">
    <source>
        <dbReference type="SAM" id="Phobius"/>
    </source>
</evidence>
<dbReference type="PROSITE" id="PS50005">
    <property type="entry name" value="TPR"/>
    <property type="match status" value="3"/>
</dbReference>
<dbReference type="Gene3D" id="1.10.10.10">
    <property type="entry name" value="Winged helix-like DNA-binding domain superfamily/Winged helix DNA-binding domain"/>
    <property type="match status" value="1"/>
</dbReference>
<keyword evidence="3" id="KW-1133">Transmembrane helix</keyword>
<feature type="repeat" description="TPR" evidence="1">
    <location>
        <begin position="184"/>
        <end position="217"/>
    </location>
</feature>
<dbReference type="InterPro" id="IPR036388">
    <property type="entry name" value="WH-like_DNA-bd_sf"/>
</dbReference>
<gene>
    <name evidence="4" type="ORF">QM524_20205</name>
</gene>
<name>A0ABT6YDA4_9BACT</name>
<dbReference type="SUPFAM" id="SSF48452">
    <property type="entry name" value="TPR-like"/>
    <property type="match status" value="1"/>
</dbReference>